<reference evidence="1 2" key="1">
    <citation type="submission" date="2014-02" db="EMBL/GenBank/DDBJ databases">
        <title>The small core and large imbalanced accessory genome model reveals a collaborative survival strategy of Sorangium cellulosum strains in nature.</title>
        <authorList>
            <person name="Han K."/>
            <person name="Peng R."/>
            <person name="Blom J."/>
            <person name="Li Y.-Z."/>
        </authorList>
    </citation>
    <scope>NUCLEOTIDE SEQUENCE [LARGE SCALE GENOMIC DNA]</scope>
    <source>
        <strain evidence="1 2">So0157-18</strain>
    </source>
</reference>
<gene>
    <name evidence="1" type="ORF">BE04_46770</name>
</gene>
<sequence length="182" mass="18929">GRAPRIELRGVNVRKFFLIFVIATTGAACGGDDGPGPAETACFDYSKFDGATPEVSFATDVLPVFQRSCSFSSTCHGAEAGSAGFAYLGPAVSEQATPAQIDAIVAQNVGVPSRAPSGMPRIAAGDPANSFLMHKLDDTLSCGDLECTPDQCGAPMPYTGDTLPAAERDAVRRWIQQGAKVN</sequence>
<name>A0A150Q1X6_SORCE</name>
<feature type="non-terminal residue" evidence="1">
    <location>
        <position position="1"/>
    </location>
</feature>
<organism evidence="1 2">
    <name type="scientific">Sorangium cellulosum</name>
    <name type="common">Polyangium cellulosum</name>
    <dbReference type="NCBI Taxonomy" id="56"/>
    <lineage>
        <taxon>Bacteria</taxon>
        <taxon>Pseudomonadati</taxon>
        <taxon>Myxococcota</taxon>
        <taxon>Polyangia</taxon>
        <taxon>Polyangiales</taxon>
        <taxon>Polyangiaceae</taxon>
        <taxon>Sorangium</taxon>
    </lineage>
</organism>
<comment type="caution">
    <text evidence="1">The sequence shown here is derived from an EMBL/GenBank/DDBJ whole genome shotgun (WGS) entry which is preliminary data.</text>
</comment>
<dbReference type="EMBL" id="JELX01000762">
    <property type="protein sequence ID" value="KYF61813.1"/>
    <property type="molecule type" value="Genomic_DNA"/>
</dbReference>
<protein>
    <recommendedName>
        <fullName evidence="3">Cytochrome C Planctomycete-type domain-containing protein</fullName>
    </recommendedName>
</protein>
<accession>A0A150Q1X6</accession>
<dbReference type="AlphaFoldDB" id="A0A150Q1X6"/>
<dbReference type="Proteomes" id="UP000075604">
    <property type="component" value="Unassembled WGS sequence"/>
</dbReference>
<evidence type="ECO:0000313" key="2">
    <source>
        <dbReference type="Proteomes" id="UP000075604"/>
    </source>
</evidence>
<evidence type="ECO:0000313" key="1">
    <source>
        <dbReference type="EMBL" id="KYF61813.1"/>
    </source>
</evidence>
<proteinExistence type="predicted"/>
<evidence type="ECO:0008006" key="3">
    <source>
        <dbReference type="Google" id="ProtNLM"/>
    </source>
</evidence>